<dbReference type="Pfam" id="PF07714">
    <property type="entry name" value="PK_Tyr_Ser-Thr"/>
    <property type="match status" value="1"/>
</dbReference>
<keyword evidence="3" id="KW-1185">Reference proteome</keyword>
<dbReference type="InterPro" id="IPR011009">
    <property type="entry name" value="Kinase-like_dom_sf"/>
</dbReference>
<dbReference type="PROSITE" id="PS50011">
    <property type="entry name" value="PROTEIN_KINASE_DOM"/>
    <property type="match status" value="1"/>
</dbReference>
<proteinExistence type="predicted"/>
<dbReference type="PANTHER" id="PTHR44329">
    <property type="entry name" value="SERINE/THREONINE-PROTEIN KINASE TNNI3K-RELATED"/>
    <property type="match status" value="1"/>
</dbReference>
<name>A0ABR1NUC0_DIAER</name>
<dbReference type="EMBL" id="JAKNSF020000106">
    <property type="protein sequence ID" value="KAK7715679.1"/>
    <property type="molecule type" value="Genomic_DNA"/>
</dbReference>
<comment type="caution">
    <text evidence="2">The sequence shown here is derived from an EMBL/GenBank/DDBJ whole genome shotgun (WGS) entry which is preliminary data.</text>
</comment>
<organism evidence="2 3">
    <name type="scientific">Diaporthe eres</name>
    <name type="common">Phomopsis oblonga</name>
    <dbReference type="NCBI Taxonomy" id="83184"/>
    <lineage>
        <taxon>Eukaryota</taxon>
        <taxon>Fungi</taxon>
        <taxon>Dikarya</taxon>
        <taxon>Ascomycota</taxon>
        <taxon>Pezizomycotina</taxon>
        <taxon>Sordariomycetes</taxon>
        <taxon>Sordariomycetidae</taxon>
        <taxon>Diaporthales</taxon>
        <taxon>Diaporthaceae</taxon>
        <taxon>Diaporthe</taxon>
        <taxon>Diaporthe eres species complex</taxon>
    </lineage>
</organism>
<dbReference type="InterPro" id="IPR001245">
    <property type="entry name" value="Ser-Thr/Tyr_kinase_cat_dom"/>
</dbReference>
<dbReference type="InterPro" id="IPR051681">
    <property type="entry name" value="Ser/Thr_Kinases-Pseudokinases"/>
</dbReference>
<feature type="domain" description="Protein kinase" evidence="1">
    <location>
        <begin position="13"/>
        <end position="273"/>
    </location>
</feature>
<sequence>MRLSDREAAPAIRARLEPLGRTALSIVYAEKSNPKYALKAAGFWLDGEMYDHAAFAEDTSNMFKREAAVYEALGSHPRILECMGVELMPDGEEAWALRLERAPHGNLREYIGKNEPPTMARCVQVAIDFAETLQHIHDRGVIWGDLSARNVLVFDDLHIKLCDFAGSSLKDTFPELDFEYEPRYWAPGPEEDSPARGTLAAELFALGTAICEITEWTLPYGPVEEEEILQKLSDGEYPHLTENNPVRGIIQKLWHFEYNCAQEVVEALKTASD</sequence>
<accession>A0ABR1NUC0</accession>
<gene>
    <name evidence="2" type="ORF">SLS63_011355</name>
</gene>
<dbReference type="SUPFAM" id="SSF56112">
    <property type="entry name" value="Protein kinase-like (PK-like)"/>
    <property type="match status" value="1"/>
</dbReference>
<evidence type="ECO:0000313" key="3">
    <source>
        <dbReference type="Proteomes" id="UP001430848"/>
    </source>
</evidence>
<dbReference type="Gene3D" id="1.10.510.10">
    <property type="entry name" value="Transferase(Phosphotransferase) domain 1"/>
    <property type="match status" value="1"/>
</dbReference>
<reference evidence="2 3" key="1">
    <citation type="submission" date="2024-02" db="EMBL/GenBank/DDBJ databases">
        <title>De novo assembly and annotation of 12 fungi associated with fruit tree decline syndrome in Ontario, Canada.</title>
        <authorList>
            <person name="Sulman M."/>
            <person name="Ellouze W."/>
            <person name="Ilyukhin E."/>
        </authorList>
    </citation>
    <scope>NUCLEOTIDE SEQUENCE [LARGE SCALE GENOMIC DNA]</scope>
    <source>
        <strain evidence="2 3">M169</strain>
    </source>
</reference>
<evidence type="ECO:0000313" key="2">
    <source>
        <dbReference type="EMBL" id="KAK7715679.1"/>
    </source>
</evidence>
<dbReference type="InterPro" id="IPR000719">
    <property type="entry name" value="Prot_kinase_dom"/>
</dbReference>
<evidence type="ECO:0000259" key="1">
    <source>
        <dbReference type="PROSITE" id="PS50011"/>
    </source>
</evidence>
<protein>
    <recommendedName>
        <fullName evidence="1">Protein kinase domain-containing protein</fullName>
    </recommendedName>
</protein>
<dbReference type="Proteomes" id="UP001430848">
    <property type="component" value="Unassembled WGS sequence"/>
</dbReference>